<gene>
    <name evidence="2" type="ORF">H6F44_22340</name>
</gene>
<dbReference type="Proteomes" id="UP000631421">
    <property type="component" value="Unassembled WGS sequence"/>
</dbReference>
<evidence type="ECO:0000256" key="1">
    <source>
        <dbReference type="SAM" id="SignalP"/>
    </source>
</evidence>
<feature type="chain" id="PRO_5037137489" evidence="1">
    <location>
        <begin position="26"/>
        <end position="235"/>
    </location>
</feature>
<name>A0A926UXK3_9CYAN</name>
<keyword evidence="1" id="KW-0732">Signal</keyword>
<evidence type="ECO:0000313" key="3">
    <source>
        <dbReference type="Proteomes" id="UP000631421"/>
    </source>
</evidence>
<sequence>MLIRHLFKFASTIILICLPSFSAQAIDLKVKNTSQQISQSLIAQVDVRPTDYWFSAVQSLTERYGISMFYSDRTFRGNRQISQNELVSYVRQGFQVVQRINPSADQYSYAASMRGILDACKSRYGNVLSRGAFAVCFDDGLNDQVRQASSAKPSRVRADFESYCRKTYLNPSIGTNAWATLNGRTVYTWTCDQRFSNGQIRQNAIDVNQVCISQTGSPKHGFTNQNDPHSWYCGS</sequence>
<reference evidence="2" key="1">
    <citation type="journal article" date="2015" name="ISME J.">
        <title>Draft Genome Sequence of Streptomyces incarnatus NRRL8089, which Produces the Nucleoside Antibiotic Sinefungin.</title>
        <authorList>
            <person name="Oshima K."/>
            <person name="Hattori M."/>
            <person name="Shimizu H."/>
            <person name="Fukuda K."/>
            <person name="Nemoto M."/>
            <person name="Inagaki K."/>
            <person name="Tamura T."/>
        </authorList>
    </citation>
    <scope>NUCLEOTIDE SEQUENCE</scope>
    <source>
        <strain evidence="2">FACHB-1277</strain>
    </source>
</reference>
<organism evidence="2 3">
    <name type="scientific">Pseudanabaena cinerea FACHB-1277</name>
    <dbReference type="NCBI Taxonomy" id="2949581"/>
    <lineage>
        <taxon>Bacteria</taxon>
        <taxon>Bacillati</taxon>
        <taxon>Cyanobacteriota</taxon>
        <taxon>Cyanophyceae</taxon>
        <taxon>Pseudanabaenales</taxon>
        <taxon>Pseudanabaenaceae</taxon>
        <taxon>Pseudanabaena</taxon>
        <taxon>Pseudanabaena cinerea</taxon>
    </lineage>
</organism>
<protein>
    <submittedName>
        <fullName evidence="2">S-layer homology domain-containing protein</fullName>
    </submittedName>
</protein>
<accession>A0A926UXK3</accession>
<evidence type="ECO:0000313" key="2">
    <source>
        <dbReference type="EMBL" id="MBD2152828.1"/>
    </source>
</evidence>
<feature type="signal peptide" evidence="1">
    <location>
        <begin position="1"/>
        <end position="25"/>
    </location>
</feature>
<reference evidence="2" key="2">
    <citation type="submission" date="2020-08" db="EMBL/GenBank/DDBJ databases">
        <authorList>
            <person name="Chen M."/>
            <person name="Teng W."/>
            <person name="Zhao L."/>
            <person name="Hu C."/>
            <person name="Zhou Y."/>
            <person name="Han B."/>
            <person name="Song L."/>
            <person name="Shu W."/>
        </authorList>
    </citation>
    <scope>NUCLEOTIDE SEQUENCE</scope>
    <source>
        <strain evidence="2">FACHB-1277</strain>
    </source>
</reference>
<dbReference type="RefSeq" id="WP_190353285.1">
    <property type="nucleotide sequence ID" value="NZ_JACJPY010000159.1"/>
</dbReference>
<comment type="caution">
    <text evidence="2">The sequence shown here is derived from an EMBL/GenBank/DDBJ whole genome shotgun (WGS) entry which is preliminary data.</text>
</comment>
<proteinExistence type="predicted"/>
<dbReference type="EMBL" id="JACJPY010000159">
    <property type="protein sequence ID" value="MBD2152828.1"/>
    <property type="molecule type" value="Genomic_DNA"/>
</dbReference>
<keyword evidence="3" id="KW-1185">Reference proteome</keyword>
<dbReference type="AlphaFoldDB" id="A0A926UXK3"/>